<proteinExistence type="inferred from homology"/>
<evidence type="ECO:0000256" key="4">
    <source>
        <dbReference type="ARBA" id="ARBA00022723"/>
    </source>
</evidence>
<dbReference type="InterPro" id="IPR002036">
    <property type="entry name" value="YbeY"/>
</dbReference>
<comment type="cofactor">
    <cofactor evidence="1">
        <name>Zn(2+)</name>
        <dbReference type="ChEBI" id="CHEBI:29105"/>
    </cofactor>
</comment>
<evidence type="ECO:0000256" key="2">
    <source>
        <dbReference type="ARBA" id="ARBA00010875"/>
    </source>
</evidence>
<dbReference type="AlphaFoldDB" id="A0A1W1CZT7"/>
<dbReference type="EMBL" id="FPHM01000217">
    <property type="protein sequence ID" value="SFV71235.1"/>
    <property type="molecule type" value="Genomic_DNA"/>
</dbReference>
<dbReference type="PANTHER" id="PTHR46986:SF1">
    <property type="entry name" value="ENDORIBONUCLEASE YBEY, CHLOROPLASTIC"/>
    <property type="match status" value="1"/>
</dbReference>
<dbReference type="PANTHER" id="PTHR46986">
    <property type="entry name" value="ENDORIBONUCLEASE YBEY, CHLOROPLASTIC"/>
    <property type="match status" value="1"/>
</dbReference>
<dbReference type="InterPro" id="IPR020549">
    <property type="entry name" value="YbeY_CS"/>
</dbReference>
<evidence type="ECO:0000256" key="1">
    <source>
        <dbReference type="ARBA" id="ARBA00001947"/>
    </source>
</evidence>
<dbReference type="NCBIfam" id="TIGR00043">
    <property type="entry name" value="rRNA maturation RNase YbeY"/>
    <property type="match status" value="1"/>
</dbReference>
<keyword evidence="5" id="KW-0255">Endonuclease</keyword>
<evidence type="ECO:0000256" key="5">
    <source>
        <dbReference type="ARBA" id="ARBA00022759"/>
    </source>
</evidence>
<keyword evidence="4" id="KW-0479">Metal-binding</keyword>
<dbReference type="InterPro" id="IPR023091">
    <property type="entry name" value="MetalPrtase_cat_dom_sf_prd"/>
</dbReference>
<name>A0A1W1CZT7_9ZZZZ</name>
<organism evidence="8">
    <name type="scientific">hydrothermal vent metagenome</name>
    <dbReference type="NCBI Taxonomy" id="652676"/>
    <lineage>
        <taxon>unclassified sequences</taxon>
        <taxon>metagenomes</taxon>
        <taxon>ecological metagenomes</taxon>
    </lineage>
</organism>
<accession>A0A1W1CZT7</accession>
<comment type="similarity">
    <text evidence="2">Belongs to the endoribonuclease YbeY family.</text>
</comment>
<dbReference type="HAMAP" id="MF_00009">
    <property type="entry name" value="Endoribonucl_YbeY"/>
    <property type="match status" value="1"/>
</dbReference>
<keyword evidence="7" id="KW-0862">Zinc</keyword>
<evidence type="ECO:0000256" key="7">
    <source>
        <dbReference type="ARBA" id="ARBA00022833"/>
    </source>
</evidence>
<dbReference type="GO" id="GO:0004222">
    <property type="term" value="F:metalloendopeptidase activity"/>
    <property type="evidence" value="ECO:0007669"/>
    <property type="project" value="InterPro"/>
</dbReference>
<dbReference type="Gene3D" id="3.40.390.30">
    <property type="entry name" value="Metalloproteases ('zincins'), catalytic domain"/>
    <property type="match status" value="1"/>
</dbReference>
<sequence>MIELDNQTDLNIDLEKLENIAKSLSKRSIELILTDEKSIQSINQSYRGKNTSTDVLSFPIKTADKHLYHIPLGSIIICDSFVIDNAKYYKHSIQDECSLLFIHGILHLLGFDHETDHGEMREKEATLIKQFNLAESLIMRTKEQ</sequence>
<dbReference type="GO" id="GO:0006364">
    <property type="term" value="P:rRNA processing"/>
    <property type="evidence" value="ECO:0007669"/>
    <property type="project" value="InterPro"/>
</dbReference>
<dbReference type="PROSITE" id="PS01306">
    <property type="entry name" value="UPF0054"/>
    <property type="match status" value="1"/>
</dbReference>
<keyword evidence="6 8" id="KW-0378">Hydrolase</keyword>
<keyword evidence="3" id="KW-0540">Nuclease</keyword>
<protein>
    <submittedName>
        <fullName evidence="8">Metal-dependent hydrolase YbeY, involved in rRNA and/or ribosome maturation and assembly</fullName>
    </submittedName>
</protein>
<dbReference type="SUPFAM" id="SSF55486">
    <property type="entry name" value="Metalloproteases ('zincins'), catalytic domain"/>
    <property type="match status" value="1"/>
</dbReference>
<gene>
    <name evidence="8" type="ORF">MNB_SV-13-500</name>
</gene>
<evidence type="ECO:0000313" key="8">
    <source>
        <dbReference type="EMBL" id="SFV71235.1"/>
    </source>
</evidence>
<dbReference type="GO" id="GO:0046872">
    <property type="term" value="F:metal ion binding"/>
    <property type="evidence" value="ECO:0007669"/>
    <property type="project" value="UniProtKB-KW"/>
</dbReference>
<dbReference type="GO" id="GO:0004519">
    <property type="term" value="F:endonuclease activity"/>
    <property type="evidence" value="ECO:0007669"/>
    <property type="project" value="UniProtKB-KW"/>
</dbReference>
<evidence type="ECO:0000256" key="6">
    <source>
        <dbReference type="ARBA" id="ARBA00022801"/>
    </source>
</evidence>
<reference evidence="8" key="1">
    <citation type="submission" date="2016-10" db="EMBL/GenBank/DDBJ databases">
        <authorList>
            <person name="de Groot N.N."/>
        </authorList>
    </citation>
    <scope>NUCLEOTIDE SEQUENCE</scope>
</reference>
<dbReference type="Pfam" id="PF02130">
    <property type="entry name" value="YbeY"/>
    <property type="match status" value="1"/>
</dbReference>
<evidence type="ECO:0000256" key="3">
    <source>
        <dbReference type="ARBA" id="ARBA00022722"/>
    </source>
</evidence>